<proteinExistence type="predicted"/>
<keyword evidence="1" id="KW-0732">Signal</keyword>
<keyword evidence="3" id="KW-0378">Hydrolase</keyword>
<dbReference type="RefSeq" id="WP_011938875.1">
    <property type="nucleotide sequence ID" value="NC_009483.1"/>
</dbReference>
<dbReference type="SUPFAM" id="SSF50630">
    <property type="entry name" value="Acid proteases"/>
    <property type="match status" value="1"/>
</dbReference>
<dbReference type="GO" id="GO:0006508">
    <property type="term" value="P:proteolysis"/>
    <property type="evidence" value="ECO:0007669"/>
    <property type="project" value="UniProtKB-KW"/>
</dbReference>
<feature type="signal peptide" evidence="1">
    <location>
        <begin position="1"/>
        <end position="25"/>
    </location>
</feature>
<dbReference type="CDD" id="cd05483">
    <property type="entry name" value="retropepsin_like_bacteria"/>
    <property type="match status" value="1"/>
</dbReference>
<feature type="domain" description="DUF4124" evidence="2">
    <location>
        <begin position="15"/>
        <end position="64"/>
    </location>
</feature>
<dbReference type="Pfam" id="PF13511">
    <property type="entry name" value="DUF4124"/>
    <property type="match status" value="1"/>
</dbReference>
<keyword evidence="3" id="KW-0645">Protease</keyword>
<dbReference type="Proteomes" id="UP000006695">
    <property type="component" value="Chromosome"/>
</dbReference>
<dbReference type="KEGG" id="gur:Gura_1982"/>
<dbReference type="AlphaFoldDB" id="A5GFG7"/>
<dbReference type="InterPro" id="IPR021109">
    <property type="entry name" value="Peptidase_aspartic_dom_sf"/>
</dbReference>
<accession>A5GFG7</accession>
<dbReference type="Pfam" id="PF13650">
    <property type="entry name" value="Asp_protease_2"/>
    <property type="match status" value="1"/>
</dbReference>
<dbReference type="Gene3D" id="2.40.70.10">
    <property type="entry name" value="Acid Proteases"/>
    <property type="match status" value="1"/>
</dbReference>
<sequence length="192" mass="21475">MKNKIAKSVVMMVLAVFLLPLTVQSEFYQYQDENGTVNFTDDPAKIPKKFKKKKKIRDDDMSDPESKEMRVKINGNQVLVPVTVSYRGKEVKATFLLDTGATTCTISPGLAQRLNINPRDTDVSMAQVVGGAVHAVGHVKLDYVLVGPNRKYEIDASVISSGKNNDGLLGMNFLRELRYHIDFNSHTIRWGD</sequence>
<reference evidence="3 4" key="1">
    <citation type="submission" date="2007-05" db="EMBL/GenBank/DDBJ databases">
        <title>Complete sequence of Geobacter uraniireducens Rf4.</title>
        <authorList>
            <consortium name="US DOE Joint Genome Institute"/>
            <person name="Copeland A."/>
            <person name="Lucas S."/>
            <person name="Lapidus A."/>
            <person name="Barry K."/>
            <person name="Detter J.C."/>
            <person name="Glavina del Rio T."/>
            <person name="Hammon N."/>
            <person name="Israni S."/>
            <person name="Dalin E."/>
            <person name="Tice H."/>
            <person name="Pitluck S."/>
            <person name="Chertkov O."/>
            <person name="Brettin T."/>
            <person name="Bruce D."/>
            <person name="Han C."/>
            <person name="Schmutz J."/>
            <person name="Larimer F."/>
            <person name="Land M."/>
            <person name="Hauser L."/>
            <person name="Kyrpides N."/>
            <person name="Mikhailova N."/>
            <person name="Shelobolina E."/>
            <person name="Aklujkar M."/>
            <person name="Lovley D."/>
            <person name="Richardson P."/>
        </authorList>
    </citation>
    <scope>NUCLEOTIDE SEQUENCE [LARGE SCALE GENOMIC DNA]</scope>
    <source>
        <strain evidence="3 4">Rf4</strain>
    </source>
</reference>
<dbReference type="STRING" id="351605.Gura_1982"/>
<keyword evidence="4" id="KW-1185">Reference proteome</keyword>
<evidence type="ECO:0000259" key="2">
    <source>
        <dbReference type="Pfam" id="PF13511"/>
    </source>
</evidence>
<feature type="chain" id="PRO_5002683571" evidence="1">
    <location>
        <begin position="26"/>
        <end position="192"/>
    </location>
</feature>
<evidence type="ECO:0000313" key="3">
    <source>
        <dbReference type="EMBL" id="ABQ26172.1"/>
    </source>
</evidence>
<dbReference type="HOGENOM" id="CLU_097849_0_0_7"/>
<dbReference type="InterPro" id="IPR034122">
    <property type="entry name" value="Retropepsin-like_bacterial"/>
</dbReference>
<dbReference type="InterPro" id="IPR025392">
    <property type="entry name" value="DUF4124"/>
</dbReference>
<dbReference type="GO" id="GO:0008233">
    <property type="term" value="F:peptidase activity"/>
    <property type="evidence" value="ECO:0007669"/>
    <property type="project" value="UniProtKB-KW"/>
</dbReference>
<gene>
    <name evidence="3" type="ordered locus">Gura_1982</name>
</gene>
<dbReference type="OrthoDB" id="5394411at2"/>
<protein>
    <submittedName>
        <fullName evidence="3">Aspartyl protease-like protein</fullName>
    </submittedName>
</protein>
<dbReference type="EMBL" id="CP000698">
    <property type="protein sequence ID" value="ABQ26172.1"/>
    <property type="molecule type" value="Genomic_DNA"/>
</dbReference>
<evidence type="ECO:0000256" key="1">
    <source>
        <dbReference type="SAM" id="SignalP"/>
    </source>
</evidence>
<evidence type="ECO:0000313" key="4">
    <source>
        <dbReference type="Proteomes" id="UP000006695"/>
    </source>
</evidence>
<name>A5GFG7_GEOUR</name>
<organism evidence="3 4">
    <name type="scientific">Geotalea uraniireducens (strain Rf4)</name>
    <name type="common">Geobacter uraniireducens</name>
    <dbReference type="NCBI Taxonomy" id="351605"/>
    <lineage>
        <taxon>Bacteria</taxon>
        <taxon>Pseudomonadati</taxon>
        <taxon>Thermodesulfobacteriota</taxon>
        <taxon>Desulfuromonadia</taxon>
        <taxon>Geobacterales</taxon>
        <taxon>Geobacteraceae</taxon>
        <taxon>Geotalea</taxon>
    </lineage>
</organism>